<gene>
    <name evidence="1" type="ORF">EEDITHA_LOCUS15027</name>
</gene>
<evidence type="ECO:0000313" key="2">
    <source>
        <dbReference type="Proteomes" id="UP001153954"/>
    </source>
</evidence>
<dbReference type="Proteomes" id="UP001153954">
    <property type="component" value="Unassembled WGS sequence"/>
</dbReference>
<comment type="caution">
    <text evidence="1">The sequence shown here is derived from an EMBL/GenBank/DDBJ whole genome shotgun (WGS) entry which is preliminary data.</text>
</comment>
<dbReference type="AlphaFoldDB" id="A0AAU9ULV6"/>
<organism evidence="1 2">
    <name type="scientific">Euphydryas editha</name>
    <name type="common">Edith's checkerspot</name>
    <dbReference type="NCBI Taxonomy" id="104508"/>
    <lineage>
        <taxon>Eukaryota</taxon>
        <taxon>Metazoa</taxon>
        <taxon>Ecdysozoa</taxon>
        <taxon>Arthropoda</taxon>
        <taxon>Hexapoda</taxon>
        <taxon>Insecta</taxon>
        <taxon>Pterygota</taxon>
        <taxon>Neoptera</taxon>
        <taxon>Endopterygota</taxon>
        <taxon>Lepidoptera</taxon>
        <taxon>Glossata</taxon>
        <taxon>Ditrysia</taxon>
        <taxon>Papilionoidea</taxon>
        <taxon>Nymphalidae</taxon>
        <taxon>Nymphalinae</taxon>
        <taxon>Euphydryas</taxon>
    </lineage>
</organism>
<reference evidence="1" key="1">
    <citation type="submission" date="2022-03" db="EMBL/GenBank/DDBJ databases">
        <authorList>
            <person name="Tunstrom K."/>
        </authorList>
    </citation>
    <scope>NUCLEOTIDE SEQUENCE</scope>
</reference>
<dbReference type="EMBL" id="CAKOGL010000022">
    <property type="protein sequence ID" value="CAH2100123.1"/>
    <property type="molecule type" value="Genomic_DNA"/>
</dbReference>
<accession>A0AAU9ULV6</accession>
<name>A0AAU9ULV6_EUPED</name>
<evidence type="ECO:0000313" key="1">
    <source>
        <dbReference type="EMBL" id="CAH2100123.1"/>
    </source>
</evidence>
<keyword evidence="2" id="KW-1185">Reference proteome</keyword>
<sequence length="92" mass="10057">MSLTLPTLEICVKKNAMAPHPQLEVEYLSRSSMFSKKTVQLDAGGNELANGDRPQKHLGDENNVSTSTLICPIINITSIANVISLVNRFETT</sequence>
<protein>
    <submittedName>
        <fullName evidence="1">Uncharacterized protein</fullName>
    </submittedName>
</protein>
<proteinExistence type="predicted"/>